<proteinExistence type="predicted"/>
<dbReference type="Proteomes" id="UP001229025">
    <property type="component" value="Unassembled WGS sequence"/>
</dbReference>
<reference evidence="2" key="1">
    <citation type="submission" date="2023-07" db="EMBL/GenBank/DDBJ databases">
        <title>Genome-based characterization of strain KMM 296 and proposal for reclassification of Cobetia litoralis and Cobetia pacifica, and emended description of the species Cobetia amphilecti and Cobetia marina.</title>
        <authorList>
            <person name="Balabanova L."/>
            <person name="Nedashkovskaya O."/>
        </authorList>
    </citation>
    <scope>NUCLEOTIDE SEQUENCE [LARGE SCALE GENOMIC DNA]</scope>
    <source>
        <strain evidence="2">NRIC 0815</strain>
    </source>
</reference>
<comment type="caution">
    <text evidence="1">The sequence shown here is derived from an EMBL/GenBank/DDBJ whole genome shotgun (WGS) entry which is preliminary data.</text>
</comment>
<evidence type="ECO:0000313" key="2">
    <source>
        <dbReference type="Proteomes" id="UP001229025"/>
    </source>
</evidence>
<keyword evidence="2" id="KW-1185">Reference proteome</keyword>
<evidence type="ECO:0000313" key="1">
    <source>
        <dbReference type="EMBL" id="MDI5885878.1"/>
    </source>
</evidence>
<sequence>MPGDSTTHGGKVVYAQSNYLLEGKPVAVVGVMVRCPKDGHSICSII</sequence>
<accession>A0ABT6UT40</accession>
<protein>
    <submittedName>
        <fullName evidence="1">PAAR domain-containing protein</fullName>
    </submittedName>
</protein>
<dbReference type="Pfam" id="PF05488">
    <property type="entry name" value="PAAR_motif"/>
    <property type="match status" value="1"/>
</dbReference>
<dbReference type="EMBL" id="JASCSA010000018">
    <property type="protein sequence ID" value="MDI5885878.1"/>
    <property type="molecule type" value="Genomic_DNA"/>
</dbReference>
<name>A0ABT6UT40_9GAMM</name>
<dbReference type="InterPro" id="IPR008727">
    <property type="entry name" value="PAAR_motif"/>
</dbReference>
<gene>
    <name evidence="1" type="ORF">QLT01_16145</name>
</gene>
<organism evidence="1 2">
    <name type="scientific">Cobetia amphilecti</name>
    <dbReference type="NCBI Taxonomy" id="1055104"/>
    <lineage>
        <taxon>Bacteria</taxon>
        <taxon>Pseudomonadati</taxon>
        <taxon>Pseudomonadota</taxon>
        <taxon>Gammaproteobacteria</taxon>
        <taxon>Oceanospirillales</taxon>
        <taxon>Halomonadaceae</taxon>
        <taxon>Cobetia</taxon>
    </lineage>
</organism>